<sequence length="166" mass="18910">MNAETQTTALRVKIAQNAETQTQFEYLFKQAVLQPFTEEYFVNHDDRVRFYIGFPGFDVLKATFPFISPFVTQRSKSLSLFQEFIMVLMKLKLNVLLQDLAYRFGISLTTVSRNFSTQLTVMDIRLSPSSDGLNEMSSGTRCLSVFSSHLAKKPLLLTVLSMLLDS</sequence>
<dbReference type="EMBL" id="CALNXJ010000027">
    <property type="protein sequence ID" value="CAH3133082.1"/>
    <property type="molecule type" value="Genomic_DNA"/>
</dbReference>
<gene>
    <name evidence="2" type="ORF">PMEA_00015368</name>
</gene>
<evidence type="ECO:0000313" key="3">
    <source>
        <dbReference type="Proteomes" id="UP001159428"/>
    </source>
</evidence>
<organism evidence="2 3">
    <name type="scientific">Pocillopora meandrina</name>
    <dbReference type="NCBI Taxonomy" id="46732"/>
    <lineage>
        <taxon>Eukaryota</taxon>
        <taxon>Metazoa</taxon>
        <taxon>Cnidaria</taxon>
        <taxon>Anthozoa</taxon>
        <taxon>Hexacorallia</taxon>
        <taxon>Scleractinia</taxon>
        <taxon>Astrocoeniina</taxon>
        <taxon>Pocilloporidae</taxon>
        <taxon>Pocillopora</taxon>
    </lineage>
</organism>
<dbReference type="InterPro" id="IPR027805">
    <property type="entry name" value="Transposase_HTH_dom"/>
</dbReference>
<feature type="domain" description="Transposase Helix-turn-helix" evidence="1">
    <location>
        <begin position="77"/>
        <end position="128"/>
    </location>
</feature>
<reference evidence="2 3" key="1">
    <citation type="submission" date="2022-05" db="EMBL/GenBank/DDBJ databases">
        <authorList>
            <consortium name="Genoscope - CEA"/>
            <person name="William W."/>
        </authorList>
    </citation>
    <scope>NUCLEOTIDE SEQUENCE [LARGE SCALE GENOMIC DNA]</scope>
</reference>
<comment type="caution">
    <text evidence="2">The sequence shown here is derived from an EMBL/GenBank/DDBJ whole genome shotgun (WGS) entry which is preliminary data.</text>
</comment>
<dbReference type="Pfam" id="PF13613">
    <property type="entry name" value="HTH_Tnp_4"/>
    <property type="match status" value="1"/>
</dbReference>
<dbReference type="AlphaFoldDB" id="A0AAU9X274"/>
<protein>
    <recommendedName>
        <fullName evidence="1">Transposase Helix-turn-helix domain-containing protein</fullName>
    </recommendedName>
</protein>
<evidence type="ECO:0000313" key="2">
    <source>
        <dbReference type="EMBL" id="CAH3133082.1"/>
    </source>
</evidence>
<evidence type="ECO:0000259" key="1">
    <source>
        <dbReference type="Pfam" id="PF13613"/>
    </source>
</evidence>
<accession>A0AAU9X274</accession>
<dbReference type="Proteomes" id="UP001159428">
    <property type="component" value="Unassembled WGS sequence"/>
</dbReference>
<name>A0AAU9X274_9CNID</name>
<dbReference type="PANTHER" id="PTHR23080:SF144">
    <property type="entry name" value="SPINDLE AND KINETOCHORE ASSOCIATED COMPLEX SUBUNIT 3"/>
    <property type="match status" value="1"/>
</dbReference>
<dbReference type="PANTHER" id="PTHR23080">
    <property type="entry name" value="THAP DOMAIN PROTEIN"/>
    <property type="match status" value="1"/>
</dbReference>
<keyword evidence="3" id="KW-1185">Reference proteome</keyword>
<proteinExistence type="predicted"/>